<sequence>MCCPTPELERSKPCQTWESMPKGSSDGGICREEALVAALFQRLPKMLASLESFSEK</sequence>
<dbReference type="AlphaFoldDB" id="A0AAV3XGT9"/>
<evidence type="ECO:0000256" key="1">
    <source>
        <dbReference type="SAM" id="MobiDB-lite"/>
    </source>
</evidence>
<organism evidence="2 3">
    <name type="scientific">Microseira wollei NIES-4236</name>
    <dbReference type="NCBI Taxonomy" id="2530354"/>
    <lineage>
        <taxon>Bacteria</taxon>
        <taxon>Bacillati</taxon>
        <taxon>Cyanobacteriota</taxon>
        <taxon>Cyanophyceae</taxon>
        <taxon>Oscillatoriophycideae</taxon>
        <taxon>Aerosakkonematales</taxon>
        <taxon>Aerosakkonemataceae</taxon>
        <taxon>Microseira</taxon>
    </lineage>
</organism>
<name>A0AAV3XGT9_9CYAN</name>
<accession>A0AAV3XGT9</accession>
<keyword evidence="3" id="KW-1185">Reference proteome</keyword>
<protein>
    <submittedName>
        <fullName evidence="2">Uncharacterized protein</fullName>
    </submittedName>
</protein>
<comment type="caution">
    <text evidence="2">The sequence shown here is derived from an EMBL/GenBank/DDBJ whole genome shotgun (WGS) entry which is preliminary data.</text>
</comment>
<evidence type="ECO:0000313" key="2">
    <source>
        <dbReference type="EMBL" id="GET39340.1"/>
    </source>
</evidence>
<reference evidence="2" key="1">
    <citation type="submission" date="2019-10" db="EMBL/GenBank/DDBJ databases">
        <title>Draft genome sequece of Microseira wollei NIES-4236.</title>
        <authorList>
            <person name="Yamaguchi H."/>
            <person name="Suzuki S."/>
            <person name="Kawachi M."/>
        </authorList>
    </citation>
    <scope>NUCLEOTIDE SEQUENCE</scope>
    <source>
        <strain evidence="2">NIES-4236</strain>
    </source>
</reference>
<dbReference type="Proteomes" id="UP001050975">
    <property type="component" value="Unassembled WGS sequence"/>
</dbReference>
<proteinExistence type="predicted"/>
<feature type="region of interest" description="Disordered" evidence="1">
    <location>
        <begin position="1"/>
        <end position="26"/>
    </location>
</feature>
<evidence type="ECO:0000313" key="3">
    <source>
        <dbReference type="Proteomes" id="UP001050975"/>
    </source>
</evidence>
<gene>
    <name evidence="2" type="ORF">MiSe_41040</name>
</gene>
<dbReference type="EMBL" id="BLAY01000064">
    <property type="protein sequence ID" value="GET39340.1"/>
    <property type="molecule type" value="Genomic_DNA"/>
</dbReference>